<evidence type="ECO:0000313" key="2">
    <source>
        <dbReference type="EMBL" id="CAF1372925.1"/>
    </source>
</evidence>
<dbReference type="AlphaFoldDB" id="A0A820BVF1"/>
<dbReference type="Proteomes" id="UP000663891">
    <property type="component" value="Unassembled WGS sequence"/>
</dbReference>
<comment type="caution">
    <text evidence="3">The sequence shown here is derived from an EMBL/GenBank/DDBJ whole genome shotgun (WGS) entry which is preliminary data.</text>
</comment>
<evidence type="ECO:0000313" key="3">
    <source>
        <dbReference type="EMBL" id="CAF4213721.1"/>
    </source>
</evidence>
<name>A0A820BVF1_9BILA</name>
<accession>A0A820BVF1</accession>
<sequence>SIRLLNKTNDSKTQPVWRSLSPKRPAESIDPIPQASIIYKSQQRTNDRRQLESYQQRYQTMNTASLSPLMSV</sequence>
<gene>
    <name evidence="3" type="ORF">OXD698_LOCUS41497</name>
    <name evidence="2" type="ORF">VCS650_LOCUS34962</name>
</gene>
<feature type="compositionally biased region" description="Polar residues" evidence="1">
    <location>
        <begin position="1"/>
        <end position="16"/>
    </location>
</feature>
<evidence type="ECO:0000313" key="4">
    <source>
        <dbReference type="Proteomes" id="UP000663844"/>
    </source>
</evidence>
<organism evidence="3 4">
    <name type="scientific">Adineta steineri</name>
    <dbReference type="NCBI Taxonomy" id="433720"/>
    <lineage>
        <taxon>Eukaryota</taxon>
        <taxon>Metazoa</taxon>
        <taxon>Spiralia</taxon>
        <taxon>Gnathifera</taxon>
        <taxon>Rotifera</taxon>
        <taxon>Eurotatoria</taxon>
        <taxon>Bdelloidea</taxon>
        <taxon>Adinetida</taxon>
        <taxon>Adinetidae</taxon>
        <taxon>Adineta</taxon>
    </lineage>
</organism>
<feature type="region of interest" description="Disordered" evidence="1">
    <location>
        <begin position="1"/>
        <end position="29"/>
    </location>
</feature>
<dbReference type="Proteomes" id="UP000663844">
    <property type="component" value="Unassembled WGS sequence"/>
</dbReference>
<protein>
    <submittedName>
        <fullName evidence="3">Uncharacterized protein</fullName>
    </submittedName>
</protein>
<feature type="non-terminal residue" evidence="3">
    <location>
        <position position="1"/>
    </location>
</feature>
<evidence type="ECO:0000256" key="1">
    <source>
        <dbReference type="SAM" id="MobiDB-lite"/>
    </source>
</evidence>
<dbReference type="EMBL" id="CAJOAZ010010014">
    <property type="protein sequence ID" value="CAF4213721.1"/>
    <property type="molecule type" value="Genomic_DNA"/>
</dbReference>
<dbReference type="EMBL" id="CAJNON010000764">
    <property type="protein sequence ID" value="CAF1372925.1"/>
    <property type="molecule type" value="Genomic_DNA"/>
</dbReference>
<proteinExistence type="predicted"/>
<reference evidence="3" key="1">
    <citation type="submission" date="2021-02" db="EMBL/GenBank/DDBJ databases">
        <authorList>
            <person name="Nowell W R."/>
        </authorList>
    </citation>
    <scope>NUCLEOTIDE SEQUENCE</scope>
</reference>